<dbReference type="Gene3D" id="1.10.357.10">
    <property type="entry name" value="Tetracycline Repressor, domain 2"/>
    <property type="match status" value="1"/>
</dbReference>
<dbReference type="GO" id="GO:0000976">
    <property type="term" value="F:transcription cis-regulatory region binding"/>
    <property type="evidence" value="ECO:0007669"/>
    <property type="project" value="TreeGrafter"/>
</dbReference>
<dbReference type="InterPro" id="IPR009057">
    <property type="entry name" value="Homeodomain-like_sf"/>
</dbReference>
<dbReference type="PROSITE" id="PS50977">
    <property type="entry name" value="HTH_TETR_2"/>
    <property type="match status" value="1"/>
</dbReference>
<feature type="domain" description="HTH tetR-type" evidence="6">
    <location>
        <begin position="11"/>
        <end position="71"/>
    </location>
</feature>
<proteinExistence type="predicted"/>
<evidence type="ECO:0000256" key="5">
    <source>
        <dbReference type="SAM" id="MobiDB-lite"/>
    </source>
</evidence>
<evidence type="ECO:0000256" key="1">
    <source>
        <dbReference type="ARBA" id="ARBA00023015"/>
    </source>
</evidence>
<dbReference type="SUPFAM" id="SSF48498">
    <property type="entry name" value="Tetracyclin repressor-like, C-terminal domain"/>
    <property type="match status" value="1"/>
</dbReference>
<evidence type="ECO:0000256" key="3">
    <source>
        <dbReference type="ARBA" id="ARBA00023163"/>
    </source>
</evidence>
<dbReference type="GO" id="GO:0003700">
    <property type="term" value="F:DNA-binding transcription factor activity"/>
    <property type="evidence" value="ECO:0007669"/>
    <property type="project" value="TreeGrafter"/>
</dbReference>
<evidence type="ECO:0000313" key="8">
    <source>
        <dbReference type="Proteomes" id="UP000634476"/>
    </source>
</evidence>
<feature type="region of interest" description="Disordered" evidence="5">
    <location>
        <begin position="196"/>
        <end position="222"/>
    </location>
</feature>
<dbReference type="PANTHER" id="PTHR30055:SF234">
    <property type="entry name" value="HTH-TYPE TRANSCRIPTIONAL REGULATOR BETI"/>
    <property type="match status" value="1"/>
</dbReference>
<dbReference type="PRINTS" id="PR00455">
    <property type="entry name" value="HTHTETR"/>
</dbReference>
<keyword evidence="8" id="KW-1185">Reference proteome</keyword>
<accession>A0A8J3WW30</accession>
<sequence length="222" mass="23466">MTGRRGRPPKAGRREEVLEASLALAARTGIEALTLGELAAALGVSTYVLTYHFGSKDRLLAAIVERVETRFQAELAALARELAPAELLRRYWAAAGGESADGMMRLWLEIVVLASRDPERFPGFLERAALGWREALVPVLGEAGWAGPQEAATLVAAAVTGLEVHRLMEPGRADRAMGLLVSMLESGAFGAFGAIEDAGRSEEPRPGGRGTAPDGAAPQAPK</sequence>
<gene>
    <name evidence="7" type="ORF">Pta02_53610</name>
</gene>
<evidence type="ECO:0000259" key="6">
    <source>
        <dbReference type="PROSITE" id="PS50977"/>
    </source>
</evidence>
<dbReference type="PANTHER" id="PTHR30055">
    <property type="entry name" value="HTH-TYPE TRANSCRIPTIONAL REGULATOR RUTR"/>
    <property type="match status" value="1"/>
</dbReference>
<dbReference type="SUPFAM" id="SSF46689">
    <property type="entry name" value="Homeodomain-like"/>
    <property type="match status" value="1"/>
</dbReference>
<protein>
    <recommendedName>
        <fullName evidence="6">HTH tetR-type domain-containing protein</fullName>
    </recommendedName>
</protein>
<dbReference type="AlphaFoldDB" id="A0A8J3WW30"/>
<feature type="DNA-binding region" description="H-T-H motif" evidence="4">
    <location>
        <begin position="34"/>
        <end position="53"/>
    </location>
</feature>
<evidence type="ECO:0000256" key="4">
    <source>
        <dbReference type="PROSITE-ProRule" id="PRU00335"/>
    </source>
</evidence>
<name>A0A8J3WW30_9ACTN</name>
<comment type="caution">
    <text evidence="7">The sequence shown here is derived from an EMBL/GenBank/DDBJ whole genome shotgun (WGS) entry which is preliminary data.</text>
</comment>
<keyword evidence="2 4" id="KW-0238">DNA-binding</keyword>
<dbReference type="InterPro" id="IPR050109">
    <property type="entry name" value="HTH-type_TetR-like_transc_reg"/>
</dbReference>
<organism evidence="7 8">
    <name type="scientific">Planobispora takensis</name>
    <dbReference type="NCBI Taxonomy" id="1367882"/>
    <lineage>
        <taxon>Bacteria</taxon>
        <taxon>Bacillati</taxon>
        <taxon>Actinomycetota</taxon>
        <taxon>Actinomycetes</taxon>
        <taxon>Streptosporangiales</taxon>
        <taxon>Streptosporangiaceae</taxon>
        <taxon>Planobispora</taxon>
    </lineage>
</organism>
<dbReference type="EMBL" id="BOOK01000038">
    <property type="protein sequence ID" value="GII03353.1"/>
    <property type="molecule type" value="Genomic_DNA"/>
</dbReference>
<evidence type="ECO:0000256" key="2">
    <source>
        <dbReference type="ARBA" id="ARBA00023125"/>
    </source>
</evidence>
<evidence type="ECO:0000313" key="7">
    <source>
        <dbReference type="EMBL" id="GII03353.1"/>
    </source>
</evidence>
<dbReference type="RefSeq" id="WP_203877638.1">
    <property type="nucleotide sequence ID" value="NZ_BOOK01000038.1"/>
</dbReference>
<dbReference type="Proteomes" id="UP000634476">
    <property type="component" value="Unassembled WGS sequence"/>
</dbReference>
<keyword evidence="3" id="KW-0804">Transcription</keyword>
<dbReference type="InterPro" id="IPR001647">
    <property type="entry name" value="HTH_TetR"/>
</dbReference>
<dbReference type="Pfam" id="PF00440">
    <property type="entry name" value="TetR_N"/>
    <property type="match status" value="1"/>
</dbReference>
<dbReference type="InterPro" id="IPR036271">
    <property type="entry name" value="Tet_transcr_reg_TetR-rel_C_sf"/>
</dbReference>
<reference evidence="7" key="1">
    <citation type="submission" date="2021-01" db="EMBL/GenBank/DDBJ databases">
        <title>Whole genome shotgun sequence of Planobispora takensis NBRC 109077.</title>
        <authorList>
            <person name="Komaki H."/>
            <person name="Tamura T."/>
        </authorList>
    </citation>
    <scope>NUCLEOTIDE SEQUENCE</scope>
    <source>
        <strain evidence="7">NBRC 109077</strain>
    </source>
</reference>
<feature type="compositionally biased region" description="Basic and acidic residues" evidence="5">
    <location>
        <begin position="197"/>
        <end position="206"/>
    </location>
</feature>
<keyword evidence="1" id="KW-0805">Transcription regulation</keyword>